<reference evidence="4 5" key="1">
    <citation type="journal article" date="2012" name="J. Bacteriol.">
        <title>Genome Sequence of Janibacter hoylei MTCC8307, Isolated from the Stratospheric Air.</title>
        <authorList>
            <person name="Pawar S.P."/>
            <person name="Dhotre D.P."/>
            <person name="Shetty S.A."/>
            <person name="Chowdhury S.P."/>
            <person name="Chaudhari B.L."/>
            <person name="Shouche Y.S."/>
        </authorList>
    </citation>
    <scope>NUCLEOTIDE SEQUENCE [LARGE SCALE GENOMIC DNA]</scope>
    <source>
        <strain evidence="4 5">PVAS-1</strain>
    </source>
</reference>
<evidence type="ECO:0000256" key="1">
    <source>
        <dbReference type="SAM" id="MobiDB-lite"/>
    </source>
</evidence>
<dbReference type="Proteomes" id="UP000004474">
    <property type="component" value="Unassembled WGS sequence"/>
</dbReference>
<proteinExistence type="predicted"/>
<evidence type="ECO:0000259" key="3">
    <source>
        <dbReference type="Pfam" id="PF23539"/>
    </source>
</evidence>
<feature type="transmembrane region" description="Helical" evidence="2">
    <location>
        <begin position="42"/>
        <end position="63"/>
    </location>
</feature>
<keyword evidence="2" id="KW-1133">Transmembrane helix</keyword>
<dbReference type="Pfam" id="PF23539">
    <property type="entry name" value="DUF7134"/>
    <property type="match status" value="1"/>
</dbReference>
<dbReference type="InterPro" id="IPR055558">
    <property type="entry name" value="DUF7134"/>
</dbReference>
<comment type="caution">
    <text evidence="4">The sequence shown here is derived from an EMBL/GenBank/DDBJ whole genome shotgun (WGS) entry which is preliminary data.</text>
</comment>
<keyword evidence="2" id="KW-0812">Transmembrane</keyword>
<evidence type="ECO:0000256" key="2">
    <source>
        <dbReference type="SAM" id="Phobius"/>
    </source>
</evidence>
<organism evidence="4 5">
    <name type="scientific">Janibacter hoylei PVAS-1</name>
    <dbReference type="NCBI Taxonomy" id="1210046"/>
    <lineage>
        <taxon>Bacteria</taxon>
        <taxon>Bacillati</taxon>
        <taxon>Actinomycetota</taxon>
        <taxon>Actinomycetes</taxon>
        <taxon>Micrococcales</taxon>
        <taxon>Intrasporangiaceae</taxon>
        <taxon>Janibacter</taxon>
    </lineage>
</organism>
<feature type="domain" description="DUF7134" evidence="3">
    <location>
        <begin position="31"/>
        <end position="108"/>
    </location>
</feature>
<gene>
    <name evidence="4" type="ORF">B277_13554</name>
</gene>
<protein>
    <recommendedName>
        <fullName evidence="3">DUF7134 domain-containing protein</fullName>
    </recommendedName>
</protein>
<dbReference type="PATRIC" id="fig|1210046.3.peg.2601"/>
<dbReference type="EMBL" id="ALWX01000065">
    <property type="protein sequence ID" value="EKA60297.1"/>
    <property type="molecule type" value="Genomic_DNA"/>
</dbReference>
<dbReference type="AlphaFoldDB" id="K1E4M4"/>
<accession>K1E4M4</accession>
<keyword evidence="2" id="KW-0472">Membrane</keyword>
<evidence type="ECO:0000313" key="5">
    <source>
        <dbReference type="Proteomes" id="UP000004474"/>
    </source>
</evidence>
<evidence type="ECO:0000313" key="4">
    <source>
        <dbReference type="EMBL" id="EKA60297.1"/>
    </source>
</evidence>
<dbReference type="STRING" id="1210046.B277_13554"/>
<name>K1E4M4_9MICO</name>
<feature type="region of interest" description="Disordered" evidence="1">
    <location>
        <begin position="132"/>
        <end position="152"/>
    </location>
</feature>
<sequence length="164" mass="17698">MHRRPAPAFARPVNLPAAPDDAGSRLERLCSWPAAHVELVDLALAALLWLLTAAAYLVSYAGLPMGALEMLALFGVATLQAVPLAWRRTRGGPSWALVVLGHLAQLLVEGRDRGVGRGARCRLIRGPGLGLRRGQPHHLRPPPRPGEGGVAPPRCRWRLIAWCS</sequence>